<dbReference type="GO" id="GO:0043022">
    <property type="term" value="F:ribosome binding"/>
    <property type="evidence" value="ECO:0007669"/>
    <property type="project" value="InterPro"/>
</dbReference>
<dbReference type="InterPro" id="IPR016020">
    <property type="entry name" value="Transl_init_fac_sub12_N_euk"/>
</dbReference>
<evidence type="ECO:0000256" key="1">
    <source>
        <dbReference type="ARBA" id="ARBA00022490"/>
    </source>
</evidence>
<dbReference type="PROSITE" id="PS50250">
    <property type="entry name" value="PCI"/>
    <property type="match status" value="1"/>
</dbReference>
<comment type="similarity">
    <text evidence="4">Belongs to the eIF-3 subunit K family.</text>
</comment>
<dbReference type="GO" id="GO:0003723">
    <property type="term" value="F:RNA binding"/>
    <property type="evidence" value="ECO:0007669"/>
    <property type="project" value="UniProtKB-UniRule"/>
</dbReference>
<dbReference type="InterPro" id="IPR036388">
    <property type="entry name" value="WH-like_DNA-bd_sf"/>
</dbReference>
<keyword evidence="1 4" id="KW-0963">Cytoplasm</keyword>
<sequence>MSVDVAGPERYNTEKLAELEKHIDNQVVDRTYQLDANLALLRLYQYQPSRINLNKLLRLLVKALMQLPSRDFQTCLYLVPDHVQAEEAVANLVMLARHLESCRFKDFWAAVEIQRELLNSVPGFYDAVRSYSVQVLTTTFQRISKTTLSELLKLDGMGLDTLVSAKCKSAGWSIAPETSGSVIILPKTEENHPKAKQSKDTKHIGLNQVMKMAAI</sequence>
<keyword evidence="2 4" id="KW-0396">Initiation factor</keyword>
<keyword evidence="3 4" id="KW-0648">Protein biosynthesis</keyword>
<accession>A0A061S947</accession>
<dbReference type="GO" id="GO:0016282">
    <property type="term" value="C:eukaryotic 43S preinitiation complex"/>
    <property type="evidence" value="ECO:0007669"/>
    <property type="project" value="UniProtKB-UniRule"/>
</dbReference>
<protein>
    <recommendedName>
        <fullName evidence="4">Eukaryotic translation initiation factor 3 subunit K</fullName>
        <shortName evidence="4">eIF3k</shortName>
    </recommendedName>
    <alternativeName>
        <fullName evidence="4">eIF-3 p25</fullName>
    </alternativeName>
</protein>
<dbReference type="Pfam" id="PF10075">
    <property type="entry name" value="CSN8_PSD8_EIF3K"/>
    <property type="match status" value="1"/>
</dbReference>
<dbReference type="GO" id="GO:0001732">
    <property type="term" value="P:formation of cytoplasmic translation initiation complex"/>
    <property type="evidence" value="ECO:0007669"/>
    <property type="project" value="UniProtKB-UniRule"/>
</dbReference>
<evidence type="ECO:0000256" key="2">
    <source>
        <dbReference type="ARBA" id="ARBA00022540"/>
    </source>
</evidence>
<dbReference type="SUPFAM" id="SSF46785">
    <property type="entry name" value="Winged helix' DNA-binding domain"/>
    <property type="match status" value="1"/>
</dbReference>
<evidence type="ECO:0000259" key="5">
    <source>
        <dbReference type="PROSITE" id="PS50250"/>
    </source>
</evidence>
<reference evidence="6" key="1">
    <citation type="submission" date="2014-05" db="EMBL/GenBank/DDBJ databases">
        <title>The transcriptome of the halophilic microalga Tetraselmis sp. GSL018 isolated from the Great Salt Lake, Utah.</title>
        <authorList>
            <person name="Jinkerson R.E."/>
            <person name="D'Adamo S."/>
            <person name="Posewitz M.C."/>
        </authorList>
    </citation>
    <scope>NUCLEOTIDE SEQUENCE</scope>
    <source>
        <strain evidence="6">GSL018</strain>
    </source>
</reference>
<dbReference type="Gene3D" id="1.25.40.250">
    <property type="entry name" value="ARM repeat, domain 1"/>
    <property type="match status" value="1"/>
</dbReference>
<dbReference type="AlphaFoldDB" id="A0A061S947"/>
<evidence type="ECO:0000256" key="4">
    <source>
        <dbReference type="HAMAP-Rule" id="MF_03010"/>
    </source>
</evidence>
<feature type="domain" description="PCI" evidence="5">
    <location>
        <begin position="32"/>
        <end position="209"/>
    </location>
</feature>
<proteinExistence type="inferred from homology"/>
<dbReference type="HAMAP" id="MF_03010">
    <property type="entry name" value="eIF3k"/>
    <property type="match status" value="1"/>
</dbReference>
<dbReference type="GO" id="GO:0003743">
    <property type="term" value="F:translation initiation factor activity"/>
    <property type="evidence" value="ECO:0007669"/>
    <property type="project" value="UniProtKB-UniRule"/>
</dbReference>
<dbReference type="SUPFAM" id="SSF48371">
    <property type="entry name" value="ARM repeat"/>
    <property type="match status" value="1"/>
</dbReference>
<organism evidence="6">
    <name type="scientific">Tetraselmis sp. GSL018</name>
    <dbReference type="NCBI Taxonomy" id="582737"/>
    <lineage>
        <taxon>Eukaryota</taxon>
        <taxon>Viridiplantae</taxon>
        <taxon>Chlorophyta</taxon>
        <taxon>core chlorophytes</taxon>
        <taxon>Chlorodendrophyceae</taxon>
        <taxon>Chlorodendrales</taxon>
        <taxon>Chlorodendraceae</taxon>
        <taxon>Tetraselmis</taxon>
    </lineage>
</organism>
<evidence type="ECO:0000313" key="6">
    <source>
        <dbReference type="EMBL" id="JAC79430.1"/>
    </source>
</evidence>
<dbReference type="EMBL" id="GBEZ01005930">
    <property type="protein sequence ID" value="JAC79430.1"/>
    <property type="molecule type" value="Transcribed_RNA"/>
</dbReference>
<gene>
    <name evidence="6" type="primary">EIF3K</name>
    <name evidence="6" type="ORF">TSPGSL018_12734</name>
</gene>
<comment type="subunit">
    <text evidence="4">Component of the eukaryotic translation initiation factor 3 (eIF-3) complex.</text>
</comment>
<dbReference type="GO" id="GO:0006446">
    <property type="term" value="P:regulation of translational initiation"/>
    <property type="evidence" value="ECO:0007669"/>
    <property type="project" value="InterPro"/>
</dbReference>
<dbReference type="InterPro" id="IPR036390">
    <property type="entry name" value="WH_DNA-bd_sf"/>
</dbReference>
<dbReference type="GO" id="GO:0033290">
    <property type="term" value="C:eukaryotic 48S preinitiation complex"/>
    <property type="evidence" value="ECO:0007669"/>
    <property type="project" value="UniProtKB-UniRule"/>
</dbReference>
<dbReference type="GO" id="GO:0005852">
    <property type="term" value="C:eukaryotic translation initiation factor 3 complex"/>
    <property type="evidence" value="ECO:0007669"/>
    <property type="project" value="UniProtKB-UniRule"/>
</dbReference>
<comment type="function">
    <text evidence="4">Component of the eukaryotic translation initiation factor 3 (eIF-3) complex, which is involved in protein synthesis of a specialized repertoire of mRNAs and, together with other initiation factors, stimulates binding of mRNA and methionyl-tRNAi to the 40S ribosome. The eIF-3 complex specifically targets and initiates translation of a subset of mRNAs involved in cell proliferation.</text>
</comment>
<name>A0A061S947_9CHLO</name>
<evidence type="ECO:0000256" key="3">
    <source>
        <dbReference type="ARBA" id="ARBA00022917"/>
    </source>
</evidence>
<dbReference type="PANTHER" id="PTHR13022:SF0">
    <property type="entry name" value="EUKARYOTIC TRANSLATION INITIATION FACTOR 3 SUBUNIT K"/>
    <property type="match status" value="1"/>
</dbReference>
<dbReference type="Gene3D" id="1.10.10.10">
    <property type="entry name" value="Winged helix-like DNA-binding domain superfamily/Winged helix DNA-binding domain"/>
    <property type="match status" value="1"/>
</dbReference>
<comment type="subcellular location">
    <subcellularLocation>
        <location evidence="4">Cytoplasm</location>
    </subcellularLocation>
</comment>
<dbReference type="InterPro" id="IPR016024">
    <property type="entry name" value="ARM-type_fold"/>
</dbReference>
<dbReference type="InterPro" id="IPR033464">
    <property type="entry name" value="CSN8_PSD8_EIF3K"/>
</dbReference>
<dbReference type="InterPro" id="IPR000717">
    <property type="entry name" value="PCI_dom"/>
</dbReference>
<dbReference type="InterPro" id="IPR009374">
    <property type="entry name" value="eIF3k"/>
</dbReference>
<dbReference type="PANTHER" id="PTHR13022">
    <property type="entry name" value="EUKARYOTIC TRANSLATION INITIATION FACTOR 3 SUBUNIT 11"/>
    <property type="match status" value="1"/>
</dbReference>